<evidence type="ECO:0000256" key="5">
    <source>
        <dbReference type="ARBA" id="ARBA00023295"/>
    </source>
</evidence>
<dbReference type="GO" id="GO:0004563">
    <property type="term" value="F:beta-N-acetylhexosaminidase activity"/>
    <property type="evidence" value="ECO:0007669"/>
    <property type="project" value="UniProtKB-EC"/>
</dbReference>
<feature type="active site" description="Proton donor" evidence="6">
    <location>
        <position position="328"/>
    </location>
</feature>
<name>A0A514CMT8_9BACT</name>
<reference evidence="9 10" key="1">
    <citation type="submission" date="2019-06" db="EMBL/GenBank/DDBJ databases">
        <title>Echinicola alkalisoli sp. nov. isolated from saline soil.</title>
        <authorList>
            <person name="Sun J.-Q."/>
            <person name="Xu L."/>
        </authorList>
    </citation>
    <scope>NUCLEOTIDE SEQUENCE [LARGE SCALE GENOMIC DNA]</scope>
    <source>
        <strain evidence="9 10">LN3S3</strain>
    </source>
</reference>
<dbReference type="InterPro" id="IPR015883">
    <property type="entry name" value="Glyco_hydro_20_cat"/>
</dbReference>
<dbReference type="InterPro" id="IPR015882">
    <property type="entry name" value="HEX_bac_N"/>
</dbReference>
<dbReference type="EMBL" id="CP041253">
    <property type="protein sequence ID" value="QDH81142.1"/>
    <property type="molecule type" value="Genomic_DNA"/>
</dbReference>
<dbReference type="KEGG" id="echi:FKX85_19755"/>
<accession>A0A514CMT8</accession>
<dbReference type="PRINTS" id="PR00738">
    <property type="entry name" value="GLHYDRLASE20"/>
</dbReference>
<dbReference type="Gene3D" id="3.20.20.80">
    <property type="entry name" value="Glycosidases"/>
    <property type="match status" value="1"/>
</dbReference>
<evidence type="ECO:0000313" key="10">
    <source>
        <dbReference type="Proteomes" id="UP000316614"/>
    </source>
</evidence>
<dbReference type="PANTHER" id="PTHR22600">
    <property type="entry name" value="BETA-HEXOSAMINIDASE"/>
    <property type="match status" value="1"/>
</dbReference>
<dbReference type="AlphaFoldDB" id="A0A514CMT8"/>
<evidence type="ECO:0000256" key="1">
    <source>
        <dbReference type="ARBA" id="ARBA00001231"/>
    </source>
</evidence>
<dbReference type="Gene3D" id="3.30.379.10">
    <property type="entry name" value="Chitobiase/beta-hexosaminidase domain 2-like"/>
    <property type="match status" value="1"/>
</dbReference>
<dbReference type="CDD" id="cd06563">
    <property type="entry name" value="GH20_chitobiase-like"/>
    <property type="match status" value="1"/>
</dbReference>
<evidence type="ECO:0000259" key="8">
    <source>
        <dbReference type="Pfam" id="PF02838"/>
    </source>
</evidence>
<comment type="catalytic activity">
    <reaction evidence="1">
        <text>Hydrolysis of terminal non-reducing N-acetyl-D-hexosamine residues in N-acetyl-beta-D-hexosaminides.</text>
        <dbReference type="EC" id="3.2.1.52"/>
    </reaction>
</comment>
<evidence type="ECO:0000256" key="2">
    <source>
        <dbReference type="ARBA" id="ARBA00006285"/>
    </source>
</evidence>
<dbReference type="SUPFAM" id="SSF51445">
    <property type="entry name" value="(Trans)glycosidases"/>
    <property type="match status" value="1"/>
</dbReference>
<dbReference type="PANTHER" id="PTHR22600:SF57">
    <property type="entry name" value="BETA-N-ACETYLHEXOSAMINIDASE"/>
    <property type="match status" value="1"/>
</dbReference>
<protein>
    <recommendedName>
        <fullName evidence="3">beta-N-acetylhexosaminidase</fullName>
        <ecNumber evidence="3">3.2.1.52</ecNumber>
    </recommendedName>
</protein>
<comment type="similarity">
    <text evidence="2">Belongs to the glycosyl hydrolase 20 family.</text>
</comment>
<dbReference type="EC" id="3.2.1.52" evidence="3"/>
<evidence type="ECO:0000256" key="4">
    <source>
        <dbReference type="ARBA" id="ARBA00022801"/>
    </source>
</evidence>
<keyword evidence="4" id="KW-0378">Hydrolase</keyword>
<dbReference type="RefSeq" id="WP_141616357.1">
    <property type="nucleotide sequence ID" value="NZ_CP041253.1"/>
</dbReference>
<evidence type="ECO:0000313" key="9">
    <source>
        <dbReference type="EMBL" id="QDH81142.1"/>
    </source>
</evidence>
<evidence type="ECO:0000259" key="7">
    <source>
        <dbReference type="Pfam" id="PF00728"/>
    </source>
</evidence>
<dbReference type="OrthoDB" id="9763537at2"/>
<sequence length="535" mass="60275">MKYAKSVGFLFGWIVGLMAFTDLGAQVIPYPLSKMALKGEFELKAGMPIVVEKGLRTEAEFLSNYLKEGFATASPILESGNGIHLRLDENLSDSLGNEGYSMVIDQSIEIVAPTSTGVFYGIQTLKQLLPRDFSNVVSGQVMLSKTIIVDKPRFSWRAFMLDDCRNFMGEEVVKKMLDQMAMLKMNVFHWHLTDDQAWRIEIKKYPKLAEVGGTRKDTQLARGSSERTGKPQTGYYSQDQIREIIQYAEDRHIVIVPEIEMPGHAMAAIAAYPWIGSLGTTQEVPVTFGKMEDSFNVADPRVIGFLKDVLDEVAALFPGEAIHIGGDEVNHDPWMDSESIKDFMRVNGLSTPMDLQIHFTNQISTYLDSKGKRMMGWNDILGHDIHNEPDSSSAKVEQTLEKSSIVHFWKGDLGLVEAAAKDGYEVVNSNHWDTYLDYTYRRLPLSKSYAFDPIPEGLPQVYHGKILGLGTQIWTEYTRTESAMLQQVFPRLLAYAEVGWTFPENKNYGRFLEVVESMKMQLSQMGIKFGDYAGN</sequence>
<proteinExistence type="inferred from homology"/>
<dbReference type="InterPro" id="IPR029018">
    <property type="entry name" value="Hex-like_dom2"/>
</dbReference>
<dbReference type="SUPFAM" id="SSF55545">
    <property type="entry name" value="beta-N-acetylhexosaminidase-like domain"/>
    <property type="match status" value="1"/>
</dbReference>
<organism evidence="9 10">
    <name type="scientific">Echinicola soli</name>
    <dbReference type="NCBI Taxonomy" id="2591634"/>
    <lineage>
        <taxon>Bacteria</taxon>
        <taxon>Pseudomonadati</taxon>
        <taxon>Bacteroidota</taxon>
        <taxon>Cytophagia</taxon>
        <taxon>Cytophagales</taxon>
        <taxon>Cyclobacteriaceae</taxon>
        <taxon>Echinicola</taxon>
    </lineage>
</organism>
<dbReference type="GO" id="GO:0016020">
    <property type="term" value="C:membrane"/>
    <property type="evidence" value="ECO:0007669"/>
    <property type="project" value="TreeGrafter"/>
</dbReference>
<gene>
    <name evidence="9" type="ORF">FKX85_19755</name>
</gene>
<feature type="domain" description="Beta-hexosaminidase bacterial type N-terminal" evidence="8">
    <location>
        <begin position="26"/>
        <end position="149"/>
    </location>
</feature>
<keyword evidence="5" id="KW-0326">Glycosidase</keyword>
<dbReference type="GO" id="GO:0005975">
    <property type="term" value="P:carbohydrate metabolic process"/>
    <property type="evidence" value="ECO:0007669"/>
    <property type="project" value="InterPro"/>
</dbReference>
<dbReference type="Proteomes" id="UP000316614">
    <property type="component" value="Chromosome"/>
</dbReference>
<dbReference type="Pfam" id="PF00728">
    <property type="entry name" value="Glyco_hydro_20"/>
    <property type="match status" value="1"/>
</dbReference>
<dbReference type="Pfam" id="PF02838">
    <property type="entry name" value="Glyco_hydro_20b"/>
    <property type="match status" value="1"/>
</dbReference>
<keyword evidence="10" id="KW-1185">Reference proteome</keyword>
<dbReference type="InterPro" id="IPR025705">
    <property type="entry name" value="Beta_hexosaminidase_sua/sub"/>
</dbReference>
<dbReference type="PIRSF" id="PIRSF001093">
    <property type="entry name" value="B-hxosamndse_ab_euk"/>
    <property type="match status" value="1"/>
</dbReference>
<dbReference type="InterPro" id="IPR017853">
    <property type="entry name" value="GH"/>
</dbReference>
<dbReference type="GO" id="GO:0030203">
    <property type="term" value="P:glycosaminoglycan metabolic process"/>
    <property type="evidence" value="ECO:0007669"/>
    <property type="project" value="TreeGrafter"/>
</dbReference>
<feature type="domain" description="Glycoside hydrolase family 20 catalytic" evidence="7">
    <location>
        <begin position="154"/>
        <end position="501"/>
    </location>
</feature>
<evidence type="ECO:0000256" key="6">
    <source>
        <dbReference type="PIRSR" id="PIRSR625705-1"/>
    </source>
</evidence>
<evidence type="ECO:0000256" key="3">
    <source>
        <dbReference type="ARBA" id="ARBA00012663"/>
    </source>
</evidence>